<organism evidence="12 13">
    <name type="scientific">Marasmiellus scandens</name>
    <dbReference type="NCBI Taxonomy" id="2682957"/>
    <lineage>
        <taxon>Eukaryota</taxon>
        <taxon>Fungi</taxon>
        <taxon>Dikarya</taxon>
        <taxon>Basidiomycota</taxon>
        <taxon>Agaricomycotina</taxon>
        <taxon>Agaricomycetes</taxon>
        <taxon>Agaricomycetidae</taxon>
        <taxon>Agaricales</taxon>
        <taxon>Marasmiineae</taxon>
        <taxon>Omphalotaceae</taxon>
        <taxon>Marasmiellus</taxon>
    </lineage>
</organism>
<keyword evidence="3 11" id="KW-0808">Transferase</keyword>
<comment type="similarity">
    <text evidence="2 11">Belongs to the FPP/GGPP synthase family.</text>
</comment>
<comment type="caution">
    <text evidence="12">The sequence shown here is derived from an EMBL/GenBank/DDBJ whole genome shotgun (WGS) entry which is preliminary data.</text>
</comment>
<protein>
    <recommendedName>
        <fullName evidence="10">(2E,6E)-farnesyl diphosphate synthase</fullName>
    </recommendedName>
    <alternativeName>
        <fullName evidence="9">Dimethylallyltranstransferase</fullName>
    </alternativeName>
    <alternativeName>
        <fullName evidence="8">Farnesyl diphosphate synthase</fullName>
    </alternativeName>
    <alternativeName>
        <fullName evidence="7">Geranyltranstransferase</fullName>
    </alternativeName>
</protein>
<comment type="cofactor">
    <cofactor evidence="1">
        <name>Mg(2+)</name>
        <dbReference type="ChEBI" id="CHEBI:18420"/>
    </cofactor>
</comment>
<evidence type="ECO:0000256" key="4">
    <source>
        <dbReference type="ARBA" id="ARBA00022723"/>
    </source>
</evidence>
<dbReference type="Proteomes" id="UP001498398">
    <property type="component" value="Unassembled WGS sequence"/>
</dbReference>
<evidence type="ECO:0000256" key="10">
    <source>
        <dbReference type="ARBA" id="ARBA00032873"/>
    </source>
</evidence>
<accession>A0ABR1IT44</accession>
<gene>
    <name evidence="12" type="ORF">VKT23_017824</name>
</gene>
<dbReference type="EMBL" id="JBANRG010000076">
    <property type="protein sequence ID" value="KAK7438897.1"/>
    <property type="molecule type" value="Genomic_DNA"/>
</dbReference>
<dbReference type="InterPro" id="IPR033749">
    <property type="entry name" value="Polyprenyl_synt_CS"/>
</dbReference>
<keyword evidence="6" id="KW-0414">Isoprene biosynthesis</keyword>
<dbReference type="PROSITE" id="PS00723">
    <property type="entry name" value="POLYPRENYL_SYNTHASE_1"/>
    <property type="match status" value="1"/>
</dbReference>
<dbReference type="Gene3D" id="1.10.600.10">
    <property type="entry name" value="Farnesyl Diphosphate Synthase"/>
    <property type="match status" value="1"/>
</dbReference>
<dbReference type="PANTHER" id="PTHR12001:SF69">
    <property type="entry name" value="ALL TRANS-POLYPRENYL-DIPHOSPHATE SYNTHASE PDSS1"/>
    <property type="match status" value="1"/>
</dbReference>
<keyword evidence="4" id="KW-0479">Metal-binding</keyword>
<evidence type="ECO:0000256" key="11">
    <source>
        <dbReference type="RuleBase" id="RU004466"/>
    </source>
</evidence>
<keyword evidence="5" id="KW-0460">Magnesium</keyword>
<proteinExistence type="inferred from homology"/>
<evidence type="ECO:0000256" key="9">
    <source>
        <dbReference type="ARBA" id="ARBA00032448"/>
    </source>
</evidence>
<evidence type="ECO:0000256" key="3">
    <source>
        <dbReference type="ARBA" id="ARBA00022679"/>
    </source>
</evidence>
<evidence type="ECO:0000256" key="2">
    <source>
        <dbReference type="ARBA" id="ARBA00006706"/>
    </source>
</evidence>
<dbReference type="Pfam" id="PF00348">
    <property type="entry name" value="polyprenyl_synt"/>
    <property type="match status" value="1"/>
</dbReference>
<evidence type="ECO:0000256" key="5">
    <source>
        <dbReference type="ARBA" id="ARBA00022842"/>
    </source>
</evidence>
<dbReference type="InterPro" id="IPR008949">
    <property type="entry name" value="Isoprenoid_synthase_dom_sf"/>
</dbReference>
<keyword evidence="13" id="KW-1185">Reference proteome</keyword>
<evidence type="ECO:0000256" key="7">
    <source>
        <dbReference type="ARBA" id="ARBA00032380"/>
    </source>
</evidence>
<evidence type="ECO:0000256" key="1">
    <source>
        <dbReference type="ARBA" id="ARBA00001946"/>
    </source>
</evidence>
<evidence type="ECO:0000256" key="6">
    <source>
        <dbReference type="ARBA" id="ARBA00023229"/>
    </source>
</evidence>
<evidence type="ECO:0000256" key="8">
    <source>
        <dbReference type="ARBA" id="ARBA00032424"/>
    </source>
</evidence>
<sequence>MTPTLLSSPIIPDSKMILCQSESGMGEMPLRSFETALGEELEKVRRSLLGTVQSTTSEILAELASYYASRPSKQMRPRLVLLLAQATATNASPVSAKHLCLAEIVEMIHVASLLHDDVLDNAATRRGDLSAPARYGNKSTVLTGDFLLAKLMTLAVSLGNWEVAQEIPGMIGELIEGEIQQAEDAHDALKAASSLIQGTDYDALWAKYIHRIYLKTGTLFARSAKCSVLLHKDISGDMVISAYEYGRNLGIAFQVSEVALKTTP</sequence>
<evidence type="ECO:0000313" key="12">
    <source>
        <dbReference type="EMBL" id="KAK7438897.1"/>
    </source>
</evidence>
<dbReference type="InterPro" id="IPR000092">
    <property type="entry name" value="Polyprenyl_synt"/>
</dbReference>
<evidence type="ECO:0000313" key="13">
    <source>
        <dbReference type="Proteomes" id="UP001498398"/>
    </source>
</evidence>
<name>A0ABR1IT44_9AGAR</name>
<dbReference type="SUPFAM" id="SSF48576">
    <property type="entry name" value="Terpenoid synthases"/>
    <property type="match status" value="1"/>
</dbReference>
<dbReference type="PANTHER" id="PTHR12001">
    <property type="entry name" value="GERANYLGERANYL PYROPHOSPHATE SYNTHASE"/>
    <property type="match status" value="1"/>
</dbReference>
<reference evidence="12 13" key="1">
    <citation type="submission" date="2024-01" db="EMBL/GenBank/DDBJ databases">
        <title>A draft genome for the cacao thread blight pathogen Marasmiellus scandens.</title>
        <authorList>
            <person name="Baruah I.K."/>
            <person name="Leung J."/>
            <person name="Bukari Y."/>
            <person name="Amoako-Attah I."/>
            <person name="Meinhardt L.W."/>
            <person name="Bailey B.A."/>
            <person name="Cohen S.P."/>
        </authorList>
    </citation>
    <scope>NUCLEOTIDE SEQUENCE [LARGE SCALE GENOMIC DNA]</scope>
    <source>
        <strain evidence="12 13">GH-19</strain>
    </source>
</reference>